<proteinExistence type="predicted"/>
<organism evidence="2 3">
    <name type="scientific">Karstenula rhodostoma CBS 690.94</name>
    <dbReference type="NCBI Taxonomy" id="1392251"/>
    <lineage>
        <taxon>Eukaryota</taxon>
        <taxon>Fungi</taxon>
        <taxon>Dikarya</taxon>
        <taxon>Ascomycota</taxon>
        <taxon>Pezizomycotina</taxon>
        <taxon>Dothideomycetes</taxon>
        <taxon>Pleosporomycetidae</taxon>
        <taxon>Pleosporales</taxon>
        <taxon>Massarineae</taxon>
        <taxon>Didymosphaeriaceae</taxon>
        <taxon>Karstenula</taxon>
    </lineage>
</organism>
<reference evidence="2" key="1">
    <citation type="journal article" date="2020" name="Stud. Mycol.">
        <title>101 Dothideomycetes genomes: a test case for predicting lifestyles and emergence of pathogens.</title>
        <authorList>
            <person name="Haridas S."/>
            <person name="Albert R."/>
            <person name="Binder M."/>
            <person name="Bloem J."/>
            <person name="Labutti K."/>
            <person name="Salamov A."/>
            <person name="Andreopoulos B."/>
            <person name="Baker S."/>
            <person name="Barry K."/>
            <person name="Bills G."/>
            <person name="Bluhm B."/>
            <person name="Cannon C."/>
            <person name="Castanera R."/>
            <person name="Culley D."/>
            <person name="Daum C."/>
            <person name="Ezra D."/>
            <person name="Gonzalez J."/>
            <person name="Henrissat B."/>
            <person name="Kuo A."/>
            <person name="Liang C."/>
            <person name="Lipzen A."/>
            <person name="Lutzoni F."/>
            <person name="Magnuson J."/>
            <person name="Mondo S."/>
            <person name="Nolan M."/>
            <person name="Ohm R."/>
            <person name="Pangilinan J."/>
            <person name="Park H.-J."/>
            <person name="Ramirez L."/>
            <person name="Alfaro M."/>
            <person name="Sun H."/>
            <person name="Tritt A."/>
            <person name="Yoshinaga Y."/>
            <person name="Zwiers L.-H."/>
            <person name="Turgeon B."/>
            <person name="Goodwin S."/>
            <person name="Spatafora J."/>
            <person name="Crous P."/>
            <person name="Grigoriev I."/>
        </authorList>
    </citation>
    <scope>NUCLEOTIDE SEQUENCE</scope>
    <source>
        <strain evidence="2">CBS 690.94</strain>
    </source>
</reference>
<dbReference type="Proteomes" id="UP000799764">
    <property type="component" value="Unassembled WGS sequence"/>
</dbReference>
<evidence type="ECO:0000256" key="1">
    <source>
        <dbReference type="SAM" id="MobiDB-lite"/>
    </source>
</evidence>
<feature type="compositionally biased region" description="Basic and acidic residues" evidence="1">
    <location>
        <begin position="72"/>
        <end position="83"/>
    </location>
</feature>
<accession>A0A9P4PJ40</accession>
<gene>
    <name evidence="2" type="ORF">P171DRAFT_431386</name>
</gene>
<keyword evidence="3" id="KW-1185">Reference proteome</keyword>
<dbReference type="OrthoDB" id="5371646at2759"/>
<dbReference type="EMBL" id="MU001499">
    <property type="protein sequence ID" value="KAF2446019.1"/>
    <property type="molecule type" value="Genomic_DNA"/>
</dbReference>
<dbReference type="AlphaFoldDB" id="A0A9P4PJ40"/>
<sequence length="151" mass="16040">MSDNEKNNGAGKAHSGWTDKERLVYMIGLLENTGTKLDFKNAPRPNGRSEIACERMVGRLKTAYKTELEALKAGQHFDGEATPKKRGAKAKGAGDGDGDGDGEGTPKTATPKRKGKAAAADEDDASPKKKGRKAAAVDVKAEVKDELQDDI</sequence>
<comment type="caution">
    <text evidence="2">The sequence shown here is derived from an EMBL/GenBank/DDBJ whole genome shotgun (WGS) entry which is preliminary data.</text>
</comment>
<name>A0A9P4PJ40_9PLEO</name>
<protein>
    <submittedName>
        <fullName evidence="2">Uncharacterized protein</fullName>
    </submittedName>
</protein>
<feature type="compositionally biased region" description="Basic and acidic residues" evidence="1">
    <location>
        <begin position="139"/>
        <end position="151"/>
    </location>
</feature>
<evidence type="ECO:0000313" key="2">
    <source>
        <dbReference type="EMBL" id="KAF2446019.1"/>
    </source>
</evidence>
<feature type="region of interest" description="Disordered" evidence="1">
    <location>
        <begin position="72"/>
        <end position="151"/>
    </location>
</feature>
<evidence type="ECO:0000313" key="3">
    <source>
        <dbReference type="Proteomes" id="UP000799764"/>
    </source>
</evidence>